<sequence>MRRMPVNDAFFLMLESRRTPMHVGGLNLFTLPKDVDDASFLGKIGDILRYDGELRRPFGEKLKTGPLGIAGNVYWEDDEELDMEYHVRHSALPKPGRYRELFSLVSRLHGSLLDRSRPLWEMHLIEGLQNRQFATYFKAHHCAIDGVGAMHLMMSMYSTNARNKVKLSPLSYEAYQAYKQQIEAGKQANIRPRNEEVRAISDVLREQLGGTVNVARAVQDMASVWMGRNTGVSVPFHKVPRSALSTQLTGARRFVAQSWDFARVRAVGKAFGGTLNDAVMAMCAGALRKQLQAQRALPKHSLKAMAPVSLRAAGDIDSANAIGMVCVDLATNLRDPARRMRTIKESMDAAKAQLEQLTPREIQIYTGISQAPMLFTQLLGLGSRFPAFSTVISNVPGPREKRYWNGARLDGMYPVSIPFDGAAVNFTLVSNFDKLDFGIIACRRSVPHVQNLIEHMEEALVELEDAAGLRTPSGRRRKAPKRKASRPKQAKTAK</sequence>
<name>A0A5B0WXS0_9GAMM</name>
<evidence type="ECO:0000259" key="12">
    <source>
        <dbReference type="Pfam" id="PF03007"/>
    </source>
</evidence>
<dbReference type="GO" id="GO:0051701">
    <property type="term" value="P:biological process involved in interaction with host"/>
    <property type="evidence" value="ECO:0007669"/>
    <property type="project" value="TreeGrafter"/>
</dbReference>
<dbReference type="GO" id="GO:0001666">
    <property type="term" value="P:response to hypoxia"/>
    <property type="evidence" value="ECO:0007669"/>
    <property type="project" value="TreeGrafter"/>
</dbReference>
<evidence type="ECO:0000256" key="1">
    <source>
        <dbReference type="ARBA" id="ARBA00004771"/>
    </source>
</evidence>
<evidence type="ECO:0000256" key="3">
    <source>
        <dbReference type="ARBA" id="ARBA00009587"/>
    </source>
</evidence>
<keyword evidence="6 14" id="KW-0808">Transferase</keyword>
<accession>A0A5B0WXS0</accession>
<evidence type="ECO:0000256" key="10">
    <source>
        <dbReference type="ARBA" id="ARBA00048109"/>
    </source>
</evidence>
<keyword evidence="7" id="KW-0319">Glycerol metabolism</keyword>
<feature type="domain" description="O-acyltransferase WSD1-like N-terminal" evidence="12">
    <location>
        <begin position="7"/>
        <end position="279"/>
    </location>
</feature>
<dbReference type="GO" id="GO:0004144">
    <property type="term" value="F:diacylglycerol O-acyltransferase activity"/>
    <property type="evidence" value="ECO:0007669"/>
    <property type="project" value="UniProtKB-EC"/>
</dbReference>
<comment type="catalytic activity">
    <reaction evidence="10">
        <text>an acyl-CoA + a 1,2-diacyl-sn-glycerol = a triacyl-sn-glycerol + CoA</text>
        <dbReference type="Rhea" id="RHEA:10868"/>
        <dbReference type="ChEBI" id="CHEBI:17815"/>
        <dbReference type="ChEBI" id="CHEBI:57287"/>
        <dbReference type="ChEBI" id="CHEBI:58342"/>
        <dbReference type="ChEBI" id="CHEBI:64615"/>
        <dbReference type="EC" id="2.3.1.20"/>
    </reaction>
</comment>
<dbReference type="RefSeq" id="WP_149611298.1">
    <property type="nucleotide sequence ID" value="NZ_VTUX01000004.1"/>
</dbReference>
<keyword evidence="9 14" id="KW-0012">Acyltransferase</keyword>
<protein>
    <recommendedName>
        <fullName evidence="4">diacylglycerol O-acyltransferase</fullName>
        <ecNumber evidence="4">2.3.1.20</ecNumber>
    </recommendedName>
</protein>
<evidence type="ECO:0000256" key="9">
    <source>
        <dbReference type="ARBA" id="ARBA00023315"/>
    </source>
</evidence>
<comment type="pathway">
    <text evidence="2">Lipid metabolism.</text>
</comment>
<dbReference type="EMBL" id="VTUX01000004">
    <property type="protein sequence ID" value="KAA1191862.1"/>
    <property type="molecule type" value="Genomic_DNA"/>
</dbReference>
<dbReference type="GO" id="GO:0019432">
    <property type="term" value="P:triglyceride biosynthetic process"/>
    <property type="evidence" value="ECO:0007669"/>
    <property type="project" value="UniProtKB-UniPathway"/>
</dbReference>
<evidence type="ECO:0000256" key="5">
    <source>
        <dbReference type="ARBA" id="ARBA00022516"/>
    </source>
</evidence>
<dbReference type="NCBIfam" id="TIGR02946">
    <property type="entry name" value="acyl_WS_DGAT"/>
    <property type="match status" value="1"/>
</dbReference>
<evidence type="ECO:0000256" key="6">
    <source>
        <dbReference type="ARBA" id="ARBA00022679"/>
    </source>
</evidence>
<dbReference type="Proteomes" id="UP000323708">
    <property type="component" value="Unassembled WGS sequence"/>
</dbReference>
<dbReference type="PANTHER" id="PTHR31650:SF1">
    <property type="entry name" value="WAX ESTER SYNTHASE_DIACYLGLYCEROL ACYLTRANSFERASE 4-RELATED"/>
    <property type="match status" value="1"/>
</dbReference>
<dbReference type="AlphaFoldDB" id="A0A5B0WXS0"/>
<dbReference type="GO" id="GO:0005886">
    <property type="term" value="C:plasma membrane"/>
    <property type="evidence" value="ECO:0007669"/>
    <property type="project" value="TreeGrafter"/>
</dbReference>
<evidence type="ECO:0000256" key="7">
    <source>
        <dbReference type="ARBA" id="ARBA00022798"/>
    </source>
</evidence>
<keyword evidence="15" id="KW-1185">Reference proteome</keyword>
<dbReference type="Pfam" id="PF03007">
    <property type="entry name" value="WS_DGAT_cat"/>
    <property type="match status" value="1"/>
</dbReference>
<dbReference type="InterPro" id="IPR014292">
    <property type="entry name" value="Acyl_transf_WS/DGAT"/>
</dbReference>
<feature type="compositionally biased region" description="Basic residues" evidence="11">
    <location>
        <begin position="473"/>
        <end position="494"/>
    </location>
</feature>
<dbReference type="InterPro" id="IPR004255">
    <property type="entry name" value="O-acyltransferase_WSD1_N"/>
</dbReference>
<dbReference type="InterPro" id="IPR009721">
    <property type="entry name" value="O-acyltransferase_WSD1_C"/>
</dbReference>
<dbReference type="GO" id="GO:0071731">
    <property type="term" value="P:response to nitric oxide"/>
    <property type="evidence" value="ECO:0007669"/>
    <property type="project" value="TreeGrafter"/>
</dbReference>
<dbReference type="PANTHER" id="PTHR31650">
    <property type="entry name" value="O-ACYLTRANSFERASE (WSD1-LIKE) FAMILY PROTEIN"/>
    <property type="match status" value="1"/>
</dbReference>
<proteinExistence type="inferred from homology"/>
<dbReference type="EC" id="2.3.1.20" evidence="4"/>
<keyword evidence="5" id="KW-0444">Lipid biosynthesis</keyword>
<feature type="domain" description="O-acyltransferase WSD1 C-terminal" evidence="13">
    <location>
        <begin position="320"/>
        <end position="463"/>
    </location>
</feature>
<evidence type="ECO:0000313" key="15">
    <source>
        <dbReference type="Proteomes" id="UP000323708"/>
    </source>
</evidence>
<evidence type="ECO:0000256" key="2">
    <source>
        <dbReference type="ARBA" id="ARBA00005189"/>
    </source>
</evidence>
<evidence type="ECO:0000256" key="8">
    <source>
        <dbReference type="ARBA" id="ARBA00023098"/>
    </source>
</evidence>
<feature type="region of interest" description="Disordered" evidence="11">
    <location>
        <begin position="467"/>
        <end position="494"/>
    </location>
</feature>
<dbReference type="Pfam" id="PF06974">
    <property type="entry name" value="WS_DGAT_C"/>
    <property type="match status" value="1"/>
</dbReference>
<comment type="caution">
    <text evidence="14">The sequence shown here is derived from an EMBL/GenBank/DDBJ whole genome shotgun (WGS) entry which is preliminary data.</text>
</comment>
<comment type="pathway">
    <text evidence="1">Glycerolipid metabolism; triacylglycerol biosynthesis.</text>
</comment>
<dbReference type="UniPathway" id="UPA00282"/>
<evidence type="ECO:0000259" key="13">
    <source>
        <dbReference type="Pfam" id="PF06974"/>
    </source>
</evidence>
<evidence type="ECO:0000256" key="11">
    <source>
        <dbReference type="SAM" id="MobiDB-lite"/>
    </source>
</evidence>
<keyword evidence="8" id="KW-0443">Lipid metabolism</keyword>
<gene>
    <name evidence="14" type="ORF">F0M18_10045</name>
</gene>
<reference evidence="14 15" key="1">
    <citation type="submission" date="2019-09" db="EMBL/GenBank/DDBJ databases">
        <authorList>
            <person name="Chen X.-Y."/>
        </authorList>
    </citation>
    <scope>NUCLEOTIDE SEQUENCE [LARGE SCALE GENOMIC DNA]</scope>
    <source>
        <strain evidence="14 15">NY5</strain>
    </source>
</reference>
<comment type="similarity">
    <text evidence="3">Belongs to the long-chain O-acyltransferase family.</text>
</comment>
<organism evidence="14 15">
    <name type="scientific">Pseudohalioglobus sediminis</name>
    <dbReference type="NCBI Taxonomy" id="2606449"/>
    <lineage>
        <taxon>Bacteria</taxon>
        <taxon>Pseudomonadati</taxon>
        <taxon>Pseudomonadota</taxon>
        <taxon>Gammaproteobacteria</taxon>
        <taxon>Cellvibrionales</taxon>
        <taxon>Halieaceae</taxon>
        <taxon>Pseudohalioglobus</taxon>
    </lineage>
</organism>
<evidence type="ECO:0000313" key="14">
    <source>
        <dbReference type="EMBL" id="KAA1191862.1"/>
    </source>
</evidence>
<dbReference type="GO" id="GO:0006071">
    <property type="term" value="P:glycerol metabolic process"/>
    <property type="evidence" value="ECO:0007669"/>
    <property type="project" value="UniProtKB-KW"/>
</dbReference>
<dbReference type="InterPro" id="IPR045034">
    <property type="entry name" value="O-acyltransferase_WSD1-like"/>
</dbReference>
<evidence type="ECO:0000256" key="4">
    <source>
        <dbReference type="ARBA" id="ARBA00013244"/>
    </source>
</evidence>